<dbReference type="SMART" id="SM00421">
    <property type="entry name" value="HTH_LUXR"/>
    <property type="match status" value="1"/>
</dbReference>
<dbReference type="InterPro" id="IPR016032">
    <property type="entry name" value="Sig_transdc_resp-reg_C-effctor"/>
</dbReference>
<comment type="caution">
    <text evidence="2">The sequence shown here is derived from an EMBL/GenBank/DDBJ whole genome shotgun (WGS) entry which is preliminary data.</text>
</comment>
<organism evidence="2 3">
    <name type="scientific">Kitasatospora kazusensis</name>
    <dbReference type="NCBI Taxonomy" id="407974"/>
    <lineage>
        <taxon>Bacteria</taxon>
        <taxon>Bacillati</taxon>
        <taxon>Actinomycetota</taxon>
        <taxon>Actinomycetes</taxon>
        <taxon>Kitasatosporales</taxon>
        <taxon>Streptomycetaceae</taxon>
        <taxon>Kitasatospora</taxon>
    </lineage>
</organism>
<sequence length="83" mass="8941">MRHPTLLTLALASRRRTLLSAQQTEALEWSARGRSTTETAAAMGIPHPDVKSLLAGAARRLQAAGPAQAVAKALALELLFRRR</sequence>
<feature type="domain" description="HTH luxR-type" evidence="1">
    <location>
        <begin position="16"/>
        <end position="73"/>
    </location>
</feature>
<gene>
    <name evidence="2" type="ORF">GCM10009760_18320</name>
</gene>
<protein>
    <recommendedName>
        <fullName evidence="1">HTH luxR-type domain-containing protein</fullName>
    </recommendedName>
</protein>
<evidence type="ECO:0000313" key="2">
    <source>
        <dbReference type="EMBL" id="GAA2137628.1"/>
    </source>
</evidence>
<dbReference type="EMBL" id="BAAANT010000007">
    <property type="protein sequence ID" value="GAA2137628.1"/>
    <property type="molecule type" value="Genomic_DNA"/>
</dbReference>
<dbReference type="InterPro" id="IPR036388">
    <property type="entry name" value="WH-like_DNA-bd_sf"/>
</dbReference>
<reference evidence="3" key="1">
    <citation type="journal article" date="2019" name="Int. J. Syst. Evol. Microbiol.">
        <title>The Global Catalogue of Microorganisms (GCM) 10K type strain sequencing project: providing services to taxonomists for standard genome sequencing and annotation.</title>
        <authorList>
            <consortium name="The Broad Institute Genomics Platform"/>
            <consortium name="The Broad Institute Genome Sequencing Center for Infectious Disease"/>
            <person name="Wu L."/>
            <person name="Ma J."/>
        </authorList>
    </citation>
    <scope>NUCLEOTIDE SEQUENCE [LARGE SCALE GENOMIC DNA]</scope>
    <source>
        <strain evidence="3">JCM 14560</strain>
    </source>
</reference>
<name>A0ABP5KXF3_9ACTN</name>
<evidence type="ECO:0000313" key="3">
    <source>
        <dbReference type="Proteomes" id="UP001422759"/>
    </source>
</evidence>
<accession>A0ABP5KXF3</accession>
<keyword evidence="3" id="KW-1185">Reference proteome</keyword>
<proteinExistence type="predicted"/>
<dbReference type="InterPro" id="IPR000792">
    <property type="entry name" value="Tscrpt_reg_LuxR_C"/>
</dbReference>
<dbReference type="RefSeq" id="WP_344462687.1">
    <property type="nucleotide sequence ID" value="NZ_BAAANT010000007.1"/>
</dbReference>
<dbReference type="Proteomes" id="UP001422759">
    <property type="component" value="Unassembled WGS sequence"/>
</dbReference>
<evidence type="ECO:0000259" key="1">
    <source>
        <dbReference type="SMART" id="SM00421"/>
    </source>
</evidence>
<dbReference type="SUPFAM" id="SSF46894">
    <property type="entry name" value="C-terminal effector domain of the bipartite response regulators"/>
    <property type="match status" value="1"/>
</dbReference>
<dbReference type="Gene3D" id="1.10.10.10">
    <property type="entry name" value="Winged helix-like DNA-binding domain superfamily/Winged helix DNA-binding domain"/>
    <property type="match status" value="1"/>
</dbReference>